<reference evidence="2" key="1">
    <citation type="journal article" date="2023" name="G3 (Bethesda)">
        <title>A reference genome for the long-term kleptoplast-retaining sea slug Elysia crispata morphotype clarki.</title>
        <authorList>
            <person name="Eastman K.E."/>
            <person name="Pendleton A.L."/>
            <person name="Shaikh M.A."/>
            <person name="Suttiyut T."/>
            <person name="Ogas R."/>
            <person name="Tomko P."/>
            <person name="Gavelis G."/>
            <person name="Widhalm J.R."/>
            <person name="Wisecaver J.H."/>
        </authorList>
    </citation>
    <scope>NUCLEOTIDE SEQUENCE</scope>
    <source>
        <strain evidence="2">ECLA1</strain>
    </source>
</reference>
<sequence>MLEYSGILEYCLTPDLSISADTLHWRRQPLIRSSSPLSQSEGQGQEQSSDQCCKIPAKQRSGGTRLELGEVDEEEKMG</sequence>
<evidence type="ECO:0000256" key="1">
    <source>
        <dbReference type="SAM" id="MobiDB-lite"/>
    </source>
</evidence>
<feature type="compositionally biased region" description="Acidic residues" evidence="1">
    <location>
        <begin position="69"/>
        <end position="78"/>
    </location>
</feature>
<dbReference type="Proteomes" id="UP001283361">
    <property type="component" value="Unassembled WGS sequence"/>
</dbReference>
<protein>
    <submittedName>
        <fullName evidence="2">Uncharacterized protein</fullName>
    </submittedName>
</protein>
<dbReference type="AlphaFoldDB" id="A0AAE0Z4P6"/>
<evidence type="ECO:0000313" key="2">
    <source>
        <dbReference type="EMBL" id="KAK3762231.1"/>
    </source>
</evidence>
<evidence type="ECO:0000313" key="3">
    <source>
        <dbReference type="Proteomes" id="UP001283361"/>
    </source>
</evidence>
<comment type="caution">
    <text evidence="2">The sequence shown here is derived from an EMBL/GenBank/DDBJ whole genome shotgun (WGS) entry which is preliminary data.</text>
</comment>
<keyword evidence="3" id="KW-1185">Reference proteome</keyword>
<dbReference type="EMBL" id="JAWDGP010004737">
    <property type="protein sequence ID" value="KAK3762231.1"/>
    <property type="molecule type" value="Genomic_DNA"/>
</dbReference>
<name>A0AAE0Z4P6_9GAST</name>
<gene>
    <name evidence="2" type="ORF">RRG08_010884</name>
</gene>
<accession>A0AAE0Z4P6</accession>
<organism evidence="2 3">
    <name type="scientific">Elysia crispata</name>
    <name type="common">lettuce slug</name>
    <dbReference type="NCBI Taxonomy" id="231223"/>
    <lineage>
        <taxon>Eukaryota</taxon>
        <taxon>Metazoa</taxon>
        <taxon>Spiralia</taxon>
        <taxon>Lophotrochozoa</taxon>
        <taxon>Mollusca</taxon>
        <taxon>Gastropoda</taxon>
        <taxon>Heterobranchia</taxon>
        <taxon>Euthyneura</taxon>
        <taxon>Panpulmonata</taxon>
        <taxon>Sacoglossa</taxon>
        <taxon>Placobranchoidea</taxon>
        <taxon>Plakobranchidae</taxon>
        <taxon>Elysia</taxon>
    </lineage>
</organism>
<feature type="compositionally biased region" description="Low complexity" evidence="1">
    <location>
        <begin position="33"/>
        <end position="51"/>
    </location>
</feature>
<feature type="region of interest" description="Disordered" evidence="1">
    <location>
        <begin position="33"/>
        <end position="78"/>
    </location>
</feature>
<proteinExistence type="predicted"/>